<dbReference type="Gene3D" id="3.30.70.1020">
    <property type="entry name" value="Trehalose-6-phosphate phosphatase related protein, domain 2"/>
    <property type="match status" value="1"/>
</dbReference>
<organism evidence="5 6">
    <name type="scientific">Mycoplana dimorpha</name>
    <dbReference type="NCBI Taxonomy" id="28320"/>
    <lineage>
        <taxon>Bacteria</taxon>
        <taxon>Pseudomonadati</taxon>
        <taxon>Pseudomonadota</taxon>
        <taxon>Alphaproteobacteria</taxon>
        <taxon>Hyphomicrobiales</taxon>
        <taxon>Rhizobiaceae</taxon>
        <taxon>Mycoplana</taxon>
    </lineage>
</organism>
<dbReference type="Pfam" id="PF02358">
    <property type="entry name" value="Trehalose_PPase"/>
    <property type="match status" value="1"/>
</dbReference>
<comment type="cofactor">
    <cofactor evidence="4">
        <name>Mg(2+)</name>
        <dbReference type="ChEBI" id="CHEBI:18420"/>
    </cofactor>
</comment>
<keyword evidence="6" id="KW-1185">Reference proteome</keyword>
<dbReference type="EMBL" id="PZZZ01000006">
    <property type="protein sequence ID" value="PTM93591.1"/>
    <property type="molecule type" value="Genomic_DNA"/>
</dbReference>
<dbReference type="GO" id="GO:0046872">
    <property type="term" value="F:metal ion binding"/>
    <property type="evidence" value="ECO:0007669"/>
    <property type="project" value="UniProtKB-KW"/>
</dbReference>
<dbReference type="NCBIfam" id="TIGR01484">
    <property type="entry name" value="HAD-SF-IIB"/>
    <property type="match status" value="1"/>
</dbReference>
<comment type="caution">
    <text evidence="5">The sequence shown here is derived from an EMBL/GenBank/DDBJ whole genome shotgun (WGS) entry which is preliminary data.</text>
</comment>
<keyword evidence="4" id="KW-0479">Metal-binding</keyword>
<evidence type="ECO:0000256" key="2">
    <source>
        <dbReference type="ARBA" id="ARBA00008770"/>
    </source>
</evidence>
<dbReference type="GO" id="GO:0004805">
    <property type="term" value="F:trehalose-phosphatase activity"/>
    <property type="evidence" value="ECO:0007669"/>
    <property type="project" value="UniProtKB-EC"/>
</dbReference>
<dbReference type="InterPro" id="IPR036412">
    <property type="entry name" value="HAD-like_sf"/>
</dbReference>
<name>A0A2T5B3N0_MYCDI</name>
<comment type="pathway">
    <text evidence="1 4">Glycan biosynthesis; trehalose biosynthesis.</text>
</comment>
<dbReference type="GO" id="GO:0005992">
    <property type="term" value="P:trehalose biosynthetic process"/>
    <property type="evidence" value="ECO:0007669"/>
    <property type="project" value="UniProtKB-UniPathway"/>
</dbReference>
<evidence type="ECO:0000313" key="6">
    <source>
        <dbReference type="Proteomes" id="UP000241247"/>
    </source>
</evidence>
<dbReference type="CDD" id="cd01627">
    <property type="entry name" value="HAD_TPP"/>
    <property type="match status" value="1"/>
</dbReference>
<dbReference type="NCBIfam" id="TIGR00685">
    <property type="entry name" value="T6PP"/>
    <property type="match status" value="1"/>
</dbReference>
<dbReference type="SUPFAM" id="SSF56784">
    <property type="entry name" value="HAD-like"/>
    <property type="match status" value="1"/>
</dbReference>
<dbReference type="InterPro" id="IPR023214">
    <property type="entry name" value="HAD_sf"/>
</dbReference>
<dbReference type="EC" id="3.1.3.12" evidence="4"/>
<dbReference type="PANTHER" id="PTHR43768:SF3">
    <property type="entry name" value="TREHALOSE 6-PHOSPHATE PHOSPHATASE"/>
    <property type="match status" value="1"/>
</dbReference>
<comment type="similarity">
    <text evidence="2 4">Belongs to the trehalose phosphatase family.</text>
</comment>
<keyword evidence="4" id="KW-0460">Magnesium</keyword>
<reference evidence="5 6" key="1">
    <citation type="submission" date="2018-04" db="EMBL/GenBank/DDBJ databases">
        <title>Genomic Encyclopedia of Type Strains, Phase IV (KMG-IV): sequencing the most valuable type-strain genomes for metagenomic binning, comparative biology and taxonomic classification.</title>
        <authorList>
            <person name="Goeker M."/>
        </authorList>
    </citation>
    <scope>NUCLEOTIDE SEQUENCE [LARGE SCALE GENOMIC DNA]</scope>
    <source>
        <strain evidence="5 6">DSM 7138</strain>
    </source>
</reference>
<dbReference type="OrthoDB" id="9814913at2"/>
<protein>
    <recommendedName>
        <fullName evidence="4">Trehalose 6-phosphate phosphatase</fullName>
        <ecNumber evidence="4">3.1.3.12</ecNumber>
    </recommendedName>
</protein>
<sequence>MSSLTQLIAASEPDAGKNFLLTALSTELDGWALFLDVDGTLLDLAETPNAIAVPQLLPANLEALSSKLRGALALVTGRRLDYVDQLFSLPSLPVAGLHGAQRRDPDGRLHSPVETPEFGQLKAELVADVAGWPGVLIEDKGPAVAAHYRLAPERKHQVEALMQRALARAGPDWTIQHGKMVFEIRPAAADKGQAVLEFLKQPPFAGRQPIAIGDDVTDEAMFRAVNRLGGCSIRIGSPSAASEALGYIPSAAVLRDVIAASVS</sequence>
<proteinExistence type="inferred from homology"/>
<keyword evidence="3 4" id="KW-0378">Hydrolase</keyword>
<evidence type="ECO:0000256" key="3">
    <source>
        <dbReference type="ARBA" id="ARBA00022801"/>
    </source>
</evidence>
<gene>
    <name evidence="5" type="ORF">C7449_106277</name>
</gene>
<accession>A0A2T5B3N0</accession>
<dbReference type="Gene3D" id="3.40.50.1000">
    <property type="entry name" value="HAD superfamily/HAD-like"/>
    <property type="match status" value="1"/>
</dbReference>
<dbReference type="Proteomes" id="UP000241247">
    <property type="component" value="Unassembled WGS sequence"/>
</dbReference>
<dbReference type="AlphaFoldDB" id="A0A2T5B3N0"/>
<dbReference type="InterPro" id="IPR006379">
    <property type="entry name" value="HAD-SF_hydro_IIB"/>
</dbReference>
<evidence type="ECO:0000313" key="5">
    <source>
        <dbReference type="EMBL" id="PTM93591.1"/>
    </source>
</evidence>
<dbReference type="UniPathway" id="UPA00299"/>
<dbReference type="InterPro" id="IPR044651">
    <property type="entry name" value="OTSB-like"/>
</dbReference>
<evidence type="ECO:0000256" key="1">
    <source>
        <dbReference type="ARBA" id="ARBA00005199"/>
    </source>
</evidence>
<dbReference type="InterPro" id="IPR003337">
    <property type="entry name" value="Trehalose_PPase"/>
</dbReference>
<dbReference type="PANTHER" id="PTHR43768">
    <property type="entry name" value="TREHALOSE 6-PHOSPHATE PHOSPHATASE"/>
    <property type="match status" value="1"/>
</dbReference>
<comment type="catalytic activity">
    <reaction evidence="4">
        <text>alpha,alpha-trehalose 6-phosphate + H2O = alpha,alpha-trehalose + phosphate</text>
        <dbReference type="Rhea" id="RHEA:23420"/>
        <dbReference type="ChEBI" id="CHEBI:15377"/>
        <dbReference type="ChEBI" id="CHEBI:16551"/>
        <dbReference type="ChEBI" id="CHEBI:43474"/>
        <dbReference type="ChEBI" id="CHEBI:58429"/>
        <dbReference type="EC" id="3.1.3.12"/>
    </reaction>
</comment>
<evidence type="ECO:0000256" key="4">
    <source>
        <dbReference type="RuleBase" id="RU361117"/>
    </source>
</evidence>
<dbReference type="RefSeq" id="WP_108003909.1">
    <property type="nucleotide sequence ID" value="NZ_JBHEEX010000005.1"/>
</dbReference>
<comment type="function">
    <text evidence="4">Removes the phosphate from trehalose 6-phosphate to produce free trehalose.</text>
</comment>